<dbReference type="InterPro" id="IPR007001">
    <property type="entry name" value="Shufflon_N"/>
</dbReference>
<feature type="domain" description="Bacterial shufflon protein N-terminal" evidence="1">
    <location>
        <begin position="18"/>
        <end position="229"/>
    </location>
</feature>
<dbReference type="AlphaFoldDB" id="A0A562BTA1"/>
<dbReference type="Proteomes" id="UP000318141">
    <property type="component" value="Unassembled WGS sequence"/>
</dbReference>
<evidence type="ECO:0000313" key="3">
    <source>
        <dbReference type="Proteomes" id="UP000318141"/>
    </source>
</evidence>
<gene>
    <name evidence="2" type="ORF">L602_001500001060</name>
</gene>
<dbReference type="Pfam" id="PF04917">
    <property type="entry name" value="Shufflon_N"/>
    <property type="match status" value="1"/>
</dbReference>
<evidence type="ECO:0000259" key="1">
    <source>
        <dbReference type="Pfam" id="PF04917"/>
    </source>
</evidence>
<reference evidence="2 3" key="1">
    <citation type="submission" date="2019-07" db="EMBL/GenBank/DDBJ databases">
        <title>Genome sequencing of lignin-degrading bacterial isolates.</title>
        <authorList>
            <person name="Gladden J."/>
        </authorList>
    </citation>
    <scope>NUCLEOTIDE SEQUENCE [LARGE SCALE GENOMIC DNA]</scope>
    <source>
        <strain evidence="2 3">J11</strain>
    </source>
</reference>
<keyword evidence="3" id="KW-1185">Reference proteome</keyword>
<sequence length="398" mass="41579">MMSLAGFATWAKAGVTNVKTAATASQMLVFDKAALKFVEDRAATLIQQATASVPVSVTPTMLINGGYLPAGFSPINAFGQTWLLQVLQPNPNTLQALVTSQGGRPITDTRQLVQIAAQAGAQGGFVPYEGQNGDPTMVASNAYGAFGAWQVPLANYTNPGSGRLASLLAFTGTQANNGYLYRVQVPGQPELNQMQTNLDMGSNDVNNARRVTVNTALTSSGDTYLTSFGQPGAPCGAATQGSIRTNVNRTGLVICNGVWQPIGTAVASVASGVACSVPNHIATNANNVPYLCKNGVYVALTSLIGKNIELARYVVGDNNVSVPKPACDAGGTPSFSFDVRSMGTDFSQSPPYTTTRVFADDYGSSWVPRIQLLNMNGGVQSGNAIGLQAIFKAECNYP</sequence>
<comment type="caution">
    <text evidence="2">The sequence shown here is derived from an EMBL/GenBank/DDBJ whole genome shotgun (WGS) entry which is preliminary data.</text>
</comment>
<evidence type="ECO:0000313" key="2">
    <source>
        <dbReference type="EMBL" id="TWG87973.1"/>
    </source>
</evidence>
<organism evidence="2 3">
    <name type="scientific">Cupriavidus gilardii J11</name>
    <dbReference type="NCBI Taxonomy" id="936133"/>
    <lineage>
        <taxon>Bacteria</taxon>
        <taxon>Pseudomonadati</taxon>
        <taxon>Pseudomonadota</taxon>
        <taxon>Betaproteobacteria</taxon>
        <taxon>Burkholderiales</taxon>
        <taxon>Burkholderiaceae</taxon>
        <taxon>Cupriavidus</taxon>
    </lineage>
</organism>
<name>A0A562BTA1_9BURK</name>
<proteinExistence type="predicted"/>
<accession>A0A562BTA1</accession>
<protein>
    <submittedName>
        <fullName evidence="2">Shufflon protein</fullName>
    </submittedName>
</protein>
<dbReference type="EMBL" id="VLJN01000007">
    <property type="protein sequence ID" value="TWG87973.1"/>
    <property type="molecule type" value="Genomic_DNA"/>
</dbReference>